<dbReference type="SUPFAM" id="SSF55729">
    <property type="entry name" value="Acyl-CoA N-acyltransferases (Nat)"/>
    <property type="match status" value="1"/>
</dbReference>
<dbReference type="AlphaFoldDB" id="A0A549TIU6"/>
<protein>
    <submittedName>
        <fullName evidence="4">GNAT family N-acetyltransferase</fullName>
    </submittedName>
</protein>
<evidence type="ECO:0000256" key="2">
    <source>
        <dbReference type="ARBA" id="ARBA00023315"/>
    </source>
</evidence>
<dbReference type="Proteomes" id="UP000316801">
    <property type="component" value="Unassembled WGS sequence"/>
</dbReference>
<feature type="domain" description="N-acetyltransferase" evidence="3">
    <location>
        <begin position="6"/>
        <end position="155"/>
    </location>
</feature>
<accession>A0A549TIU6</accession>
<proteinExistence type="predicted"/>
<dbReference type="RefSeq" id="WP_142880342.1">
    <property type="nucleotide sequence ID" value="NZ_VJMG01000001.1"/>
</dbReference>
<dbReference type="EMBL" id="VJMG01000001">
    <property type="protein sequence ID" value="TRL43486.1"/>
    <property type="molecule type" value="Genomic_DNA"/>
</dbReference>
<dbReference type="Gene3D" id="3.40.630.30">
    <property type="match status" value="1"/>
</dbReference>
<keyword evidence="2" id="KW-0012">Acyltransferase</keyword>
<evidence type="ECO:0000256" key="1">
    <source>
        <dbReference type="ARBA" id="ARBA00022679"/>
    </source>
</evidence>
<evidence type="ECO:0000313" key="4">
    <source>
        <dbReference type="EMBL" id="TRL43486.1"/>
    </source>
</evidence>
<keyword evidence="1 4" id="KW-0808">Transferase</keyword>
<dbReference type="GO" id="GO:0016747">
    <property type="term" value="F:acyltransferase activity, transferring groups other than amino-acyl groups"/>
    <property type="evidence" value="ECO:0007669"/>
    <property type="project" value="InterPro"/>
</dbReference>
<keyword evidence="5" id="KW-1185">Reference proteome</keyword>
<dbReference type="PANTHER" id="PTHR43877">
    <property type="entry name" value="AMINOALKYLPHOSPHONATE N-ACETYLTRANSFERASE-RELATED-RELATED"/>
    <property type="match status" value="1"/>
</dbReference>
<dbReference type="Pfam" id="PF00583">
    <property type="entry name" value="Acetyltransf_1"/>
    <property type="match status" value="1"/>
</dbReference>
<evidence type="ECO:0000259" key="3">
    <source>
        <dbReference type="PROSITE" id="PS51186"/>
    </source>
</evidence>
<name>A0A549TIU6_9HYPH</name>
<dbReference type="PROSITE" id="PS51186">
    <property type="entry name" value="GNAT"/>
    <property type="match status" value="1"/>
</dbReference>
<gene>
    <name evidence="4" type="ORF">FNA46_00320</name>
</gene>
<dbReference type="InterPro" id="IPR050832">
    <property type="entry name" value="Bact_Acetyltransf"/>
</dbReference>
<organism evidence="4 5">
    <name type="scientific">Rhizobium straminoryzae</name>
    <dbReference type="NCBI Taxonomy" id="1387186"/>
    <lineage>
        <taxon>Bacteria</taxon>
        <taxon>Pseudomonadati</taxon>
        <taxon>Pseudomonadota</taxon>
        <taxon>Alphaproteobacteria</taxon>
        <taxon>Hyphomicrobiales</taxon>
        <taxon>Rhizobiaceae</taxon>
        <taxon>Rhizobium/Agrobacterium group</taxon>
        <taxon>Rhizobium</taxon>
    </lineage>
</organism>
<dbReference type="CDD" id="cd04301">
    <property type="entry name" value="NAT_SF"/>
    <property type="match status" value="1"/>
</dbReference>
<dbReference type="InterPro" id="IPR016181">
    <property type="entry name" value="Acyl_CoA_acyltransferase"/>
</dbReference>
<dbReference type="InterPro" id="IPR000182">
    <property type="entry name" value="GNAT_dom"/>
</dbReference>
<reference evidence="4 5" key="1">
    <citation type="submission" date="2019-07" db="EMBL/GenBank/DDBJ databases">
        <title>Ln-dependent methylotrophs.</title>
        <authorList>
            <person name="Tani A."/>
        </authorList>
    </citation>
    <scope>NUCLEOTIDE SEQUENCE [LARGE SCALE GENOMIC DNA]</scope>
    <source>
        <strain evidence="4 5">SM12</strain>
    </source>
</reference>
<comment type="caution">
    <text evidence="4">The sequence shown here is derived from an EMBL/GenBank/DDBJ whole genome shotgun (WGS) entry which is preliminary data.</text>
</comment>
<sequence length="155" mass="17259">MASDTLVIRRAREADLPQLIALFADDPVGGHGDTSEAEAYEDYLRAFHVIDSAPHEQLYVAELAGEVVATYQLTFLRALTGRGAQNAMVEAVQTRADMRGKGIGAALMEHAEQEARRRDCRLLQLMSNAARTDAHRFYERAGFARSHLGFKRKLK</sequence>
<evidence type="ECO:0000313" key="5">
    <source>
        <dbReference type="Proteomes" id="UP000316801"/>
    </source>
</evidence>